<protein>
    <submittedName>
        <fullName evidence="2">Uncharacterized protein</fullName>
    </submittedName>
</protein>
<dbReference type="EnsemblBacteria" id="CAK10558">
    <property type="protein sequence ID" value="CAK10558"/>
    <property type="gene ID" value="pRL100332"/>
</dbReference>
<dbReference type="HOGENOM" id="CLU_2357738_0_0_5"/>
<dbReference type="EMBL" id="AM236084">
    <property type="protein sequence ID" value="CAK10558.1"/>
    <property type="molecule type" value="Genomic_DNA"/>
</dbReference>
<proteinExistence type="predicted"/>
<dbReference type="AlphaFoldDB" id="Q1M7H4"/>
<gene>
    <name evidence="2" type="ordered locus">pRL100332</name>
</gene>
<geneLocation type="plasmid" evidence="2 3">
    <name>pRL10</name>
</geneLocation>
<keyword evidence="3" id="KW-1185">Reference proteome</keyword>
<keyword evidence="2" id="KW-0614">Plasmid</keyword>
<accession>Q1M7H4</accession>
<evidence type="ECO:0000256" key="1">
    <source>
        <dbReference type="SAM" id="MobiDB-lite"/>
    </source>
</evidence>
<evidence type="ECO:0000313" key="2">
    <source>
        <dbReference type="EMBL" id="CAK10558.1"/>
    </source>
</evidence>
<organism evidence="2 3">
    <name type="scientific">Rhizobium johnstonii (strain DSM 114642 / LMG 32736 / 3841)</name>
    <name type="common">Rhizobium leguminosarum bv. viciae</name>
    <dbReference type="NCBI Taxonomy" id="216596"/>
    <lineage>
        <taxon>Bacteria</taxon>
        <taxon>Pseudomonadati</taxon>
        <taxon>Pseudomonadota</taxon>
        <taxon>Alphaproteobacteria</taxon>
        <taxon>Hyphomicrobiales</taxon>
        <taxon>Rhizobiaceae</taxon>
        <taxon>Rhizobium/Agrobacterium group</taxon>
        <taxon>Rhizobium</taxon>
        <taxon>Rhizobium johnstonii</taxon>
    </lineage>
</organism>
<feature type="region of interest" description="Disordered" evidence="1">
    <location>
        <begin position="1"/>
        <end position="28"/>
    </location>
</feature>
<evidence type="ECO:0000313" key="3">
    <source>
        <dbReference type="Proteomes" id="UP000006575"/>
    </source>
</evidence>
<sequence length="96" mass="10598">MRYSVREPKLGSVAPDPGNEGGNLEIPDNRHPLQKVACLLSHARPCFPTPQRLKELGEGVIVKNENMASEFPLQIPAATYQFLPPYTCALAQSEPR</sequence>
<dbReference type="Proteomes" id="UP000006575">
    <property type="component" value="Plasmid pRL10"/>
</dbReference>
<dbReference type="KEGG" id="rle:pRL100332"/>
<name>Q1M7H4_RHIJ3</name>
<reference evidence="2 3" key="1">
    <citation type="journal article" date="2006" name="Genome Biol.">
        <title>The genome of Rhizobium leguminosarum has recognizable core and accessory components.</title>
        <authorList>
            <person name="Young J.W."/>
            <person name="Crossman L.C."/>
            <person name="Johnston A.W.B."/>
            <person name="Thomson N.R."/>
            <person name="Ghazoui Z.F."/>
            <person name="Hull K.H."/>
            <person name="Wexler M."/>
            <person name="Curson A.R.J."/>
            <person name="Todd J.D."/>
            <person name="Poole P.S."/>
            <person name="Mauchline T.H."/>
            <person name="East A.K."/>
            <person name="Quail M.A."/>
            <person name="Churcher C."/>
            <person name="Arrowsmith C."/>
            <person name="Cherevach A."/>
            <person name="Chillingworth T."/>
            <person name="Clarke K."/>
            <person name="Cronin A."/>
            <person name="Davis P."/>
            <person name="Fraser A."/>
            <person name="Hance Z."/>
            <person name="Hauser H."/>
            <person name="Jagels K."/>
            <person name="Moule S."/>
            <person name="Mungall K."/>
            <person name="Norbertczak H."/>
            <person name="Rabbinowitsch E."/>
            <person name="Sanders M."/>
            <person name="Simmonds M."/>
            <person name="Whitehead S."/>
            <person name="Parkhill J."/>
        </authorList>
    </citation>
    <scope>NUCLEOTIDE SEQUENCE [LARGE SCALE GENOMIC DNA]</scope>
    <source>
        <strain evidence="3">DSM 114642 / LMG 32736 / 3841</strain>
    </source>
</reference>